<dbReference type="GO" id="GO:0005886">
    <property type="term" value="C:plasma membrane"/>
    <property type="evidence" value="ECO:0007669"/>
    <property type="project" value="UniProtKB-SubCell"/>
</dbReference>
<evidence type="ECO:0000256" key="4">
    <source>
        <dbReference type="ARBA" id="ARBA00022475"/>
    </source>
</evidence>
<feature type="transmembrane region" description="Helical" evidence="12">
    <location>
        <begin position="16"/>
        <end position="37"/>
    </location>
</feature>
<evidence type="ECO:0000256" key="10">
    <source>
        <dbReference type="ARBA" id="ARBA00023004"/>
    </source>
</evidence>
<dbReference type="GO" id="GO:0046872">
    <property type="term" value="F:metal ion binding"/>
    <property type="evidence" value="ECO:0007669"/>
    <property type="project" value="UniProtKB-KW"/>
</dbReference>
<evidence type="ECO:0000256" key="2">
    <source>
        <dbReference type="ARBA" id="ARBA00007395"/>
    </source>
</evidence>
<evidence type="ECO:0000313" key="14">
    <source>
        <dbReference type="EMBL" id="CEN36871.1"/>
    </source>
</evidence>
<comment type="similarity">
    <text evidence="2">Belongs to the NapC/NirT/NrfH family.</text>
</comment>
<name>A0A0B7HB34_9FLAO</name>
<dbReference type="InterPro" id="IPR038266">
    <property type="entry name" value="NapC/NirT_cytc_sf"/>
</dbReference>
<dbReference type="RefSeq" id="WP_018278601.1">
    <property type="nucleotide sequence ID" value="NZ_CDOF01000079.1"/>
</dbReference>
<dbReference type="EMBL" id="CDOG01000013">
    <property type="protein sequence ID" value="CEN36871.1"/>
    <property type="molecule type" value="Genomic_DNA"/>
</dbReference>
<feature type="domain" description="NapC/NirT cytochrome c N-terminal" evidence="13">
    <location>
        <begin position="19"/>
        <end position="166"/>
    </location>
</feature>
<evidence type="ECO:0000256" key="8">
    <source>
        <dbReference type="ARBA" id="ARBA00022982"/>
    </source>
</evidence>
<evidence type="ECO:0000256" key="11">
    <source>
        <dbReference type="ARBA" id="ARBA00023136"/>
    </source>
</evidence>
<dbReference type="PANTHER" id="PTHR30333:SF1">
    <property type="entry name" value="CYTOCHROME C-TYPE PROTEIN NAPC"/>
    <property type="match status" value="1"/>
</dbReference>
<evidence type="ECO:0000256" key="12">
    <source>
        <dbReference type="SAM" id="Phobius"/>
    </source>
</evidence>
<dbReference type="GO" id="GO:0022900">
    <property type="term" value="P:electron transport chain"/>
    <property type="evidence" value="ECO:0007669"/>
    <property type="project" value="InterPro"/>
</dbReference>
<evidence type="ECO:0000256" key="1">
    <source>
        <dbReference type="ARBA" id="ARBA00004236"/>
    </source>
</evidence>
<dbReference type="AlphaFoldDB" id="A0A0B7HB34"/>
<dbReference type="SUPFAM" id="SSF48695">
    <property type="entry name" value="Multiheme cytochromes"/>
    <property type="match status" value="1"/>
</dbReference>
<keyword evidence="9 12" id="KW-1133">Transmembrane helix</keyword>
<evidence type="ECO:0000256" key="6">
    <source>
        <dbReference type="ARBA" id="ARBA00022692"/>
    </source>
</evidence>
<dbReference type="InterPro" id="IPR017571">
    <property type="entry name" value="NrfH"/>
</dbReference>
<evidence type="ECO:0000259" key="13">
    <source>
        <dbReference type="Pfam" id="PF03264"/>
    </source>
</evidence>
<organism evidence="14 15">
    <name type="scientific">Capnocytophaga cynodegmi</name>
    <dbReference type="NCBI Taxonomy" id="28189"/>
    <lineage>
        <taxon>Bacteria</taxon>
        <taxon>Pseudomonadati</taxon>
        <taxon>Bacteroidota</taxon>
        <taxon>Flavobacteriia</taxon>
        <taxon>Flavobacteriales</taxon>
        <taxon>Flavobacteriaceae</taxon>
        <taxon>Capnocytophaga</taxon>
    </lineage>
</organism>
<dbReference type="Pfam" id="PF03264">
    <property type="entry name" value="Cytochrom_NNT"/>
    <property type="match status" value="1"/>
</dbReference>
<evidence type="ECO:0000256" key="5">
    <source>
        <dbReference type="ARBA" id="ARBA00022617"/>
    </source>
</evidence>
<keyword evidence="11 12" id="KW-0472">Membrane</keyword>
<keyword evidence="10" id="KW-0408">Iron</keyword>
<dbReference type="Proteomes" id="UP000038083">
    <property type="component" value="Unassembled WGS sequence"/>
</dbReference>
<evidence type="ECO:0000256" key="9">
    <source>
        <dbReference type="ARBA" id="ARBA00022989"/>
    </source>
</evidence>
<sequence length="201" mass="22838">MATTNKETKQVKKNKYFRYLIPSLVGVLLGLSGYIFYISKAYSYLSDDPKACVNCHIMAPEYSTWFHSSHGRNTVCNDCHVPHDNFFRKYYFKASDGLRHATMFTFRMEPQVITMHKPGQMVVQENCIRCHDQLNSVVGTGNVTAQMAHADQGKLCWECHTDVPHGNVRGLNSAPNARVPLASEPVPEWLQNMVKNQQKGK</sequence>
<dbReference type="Gene3D" id="1.10.3820.10">
    <property type="entry name" value="Di-heme elbow motif domain"/>
    <property type="match status" value="1"/>
</dbReference>
<keyword evidence="6 12" id="KW-0812">Transmembrane</keyword>
<gene>
    <name evidence="14" type="primary">nrfH</name>
    <name evidence="14" type="ORF">CCYN74_200042</name>
</gene>
<dbReference type="OrthoDB" id="9782159at2"/>
<dbReference type="InterPro" id="IPR036280">
    <property type="entry name" value="Multihaem_cyt_sf"/>
</dbReference>
<keyword evidence="7" id="KW-0479">Metal-binding</keyword>
<comment type="subcellular location">
    <subcellularLocation>
        <location evidence="1">Cell membrane</location>
    </subcellularLocation>
</comment>
<dbReference type="PANTHER" id="PTHR30333">
    <property type="entry name" value="CYTOCHROME C-TYPE PROTEIN"/>
    <property type="match status" value="1"/>
</dbReference>
<evidence type="ECO:0000256" key="3">
    <source>
        <dbReference type="ARBA" id="ARBA00022448"/>
    </source>
</evidence>
<protein>
    <submittedName>
        <fullName evidence="14">Cytochrome c-type protein NrfH</fullName>
    </submittedName>
</protein>
<dbReference type="GO" id="GO:0009061">
    <property type="term" value="P:anaerobic respiration"/>
    <property type="evidence" value="ECO:0007669"/>
    <property type="project" value="TreeGrafter"/>
</dbReference>
<dbReference type="InterPro" id="IPR051174">
    <property type="entry name" value="Cytochrome_c-type_ET"/>
</dbReference>
<proteinExistence type="inferred from homology"/>
<accession>A0A0B7HB34</accession>
<keyword evidence="3" id="KW-0813">Transport</keyword>
<keyword evidence="8" id="KW-0249">Electron transport</keyword>
<keyword evidence="5" id="KW-0349">Heme</keyword>
<keyword evidence="4" id="KW-1003">Cell membrane</keyword>
<dbReference type="GO" id="GO:0009055">
    <property type="term" value="F:electron transfer activity"/>
    <property type="evidence" value="ECO:0007669"/>
    <property type="project" value="TreeGrafter"/>
</dbReference>
<reference evidence="14 15" key="1">
    <citation type="submission" date="2015-01" db="EMBL/GenBank/DDBJ databases">
        <authorList>
            <person name="MANFREDI Pablo"/>
        </authorList>
    </citation>
    <scope>NUCLEOTIDE SEQUENCE [LARGE SCALE GENOMIC DNA]</scope>
    <source>
        <strain evidence="14 15">Ccy74</strain>
    </source>
</reference>
<evidence type="ECO:0000256" key="7">
    <source>
        <dbReference type="ARBA" id="ARBA00022723"/>
    </source>
</evidence>
<evidence type="ECO:0000313" key="15">
    <source>
        <dbReference type="Proteomes" id="UP000038083"/>
    </source>
</evidence>
<dbReference type="NCBIfam" id="TIGR03153">
    <property type="entry name" value="cytochr_NrfH"/>
    <property type="match status" value="1"/>
</dbReference>
<dbReference type="InterPro" id="IPR005126">
    <property type="entry name" value="NapC/NirT_cyt_c_N"/>
</dbReference>